<dbReference type="EMBL" id="LSSL01007765">
    <property type="protein sequence ID" value="OLY77640.1"/>
    <property type="molecule type" value="Genomic_DNA"/>
</dbReference>
<proteinExistence type="predicted"/>
<name>A0A1R0GL83_9FUNG</name>
<organism evidence="1 2">
    <name type="scientific">Smittium mucronatum</name>
    <dbReference type="NCBI Taxonomy" id="133383"/>
    <lineage>
        <taxon>Eukaryota</taxon>
        <taxon>Fungi</taxon>
        <taxon>Fungi incertae sedis</taxon>
        <taxon>Zoopagomycota</taxon>
        <taxon>Kickxellomycotina</taxon>
        <taxon>Harpellomycetes</taxon>
        <taxon>Harpellales</taxon>
        <taxon>Legeriomycetaceae</taxon>
        <taxon>Smittium</taxon>
    </lineage>
</organism>
<reference evidence="1 2" key="1">
    <citation type="journal article" date="2016" name="Mol. Biol. Evol.">
        <title>Genome-Wide Survey of Gut Fungi (Harpellales) Reveals the First Horizontally Transferred Ubiquitin Gene from a Mosquito Host.</title>
        <authorList>
            <person name="Wang Y."/>
            <person name="White M.M."/>
            <person name="Kvist S."/>
            <person name="Moncalvo J.M."/>
        </authorList>
    </citation>
    <scope>NUCLEOTIDE SEQUENCE [LARGE SCALE GENOMIC DNA]</scope>
    <source>
        <strain evidence="1 2">ALG-7-W6</strain>
    </source>
</reference>
<accession>A0A1R0GL83</accession>
<keyword evidence="2" id="KW-1185">Reference proteome</keyword>
<evidence type="ECO:0000313" key="1">
    <source>
        <dbReference type="EMBL" id="OLY77640.1"/>
    </source>
</evidence>
<dbReference type="Proteomes" id="UP000187455">
    <property type="component" value="Unassembled WGS sequence"/>
</dbReference>
<protein>
    <submittedName>
        <fullName evidence="1">Uncharacterized protein</fullName>
    </submittedName>
</protein>
<dbReference type="AlphaFoldDB" id="A0A1R0GL83"/>
<sequence length="71" mass="8364">MEYIRGKKVIKLQEATNSTTSQYSQKSGKSFDFILLGKHGHTCLYKKIWRKDFPQTTKYSRINLKALHENK</sequence>
<comment type="caution">
    <text evidence="1">The sequence shown here is derived from an EMBL/GenBank/DDBJ whole genome shotgun (WGS) entry which is preliminary data.</text>
</comment>
<gene>
    <name evidence="1" type="ORF">AYI68_g8329</name>
</gene>
<evidence type="ECO:0000313" key="2">
    <source>
        <dbReference type="Proteomes" id="UP000187455"/>
    </source>
</evidence>